<keyword evidence="6" id="KW-0227">DNA damage</keyword>
<accession>A0A2P7SDY4</accession>
<gene>
    <name evidence="10" type="ORF">C7I84_11120</name>
</gene>
<dbReference type="EMBL" id="PXYK01000009">
    <property type="protein sequence ID" value="PSJ60521.1"/>
    <property type="molecule type" value="Genomic_DNA"/>
</dbReference>
<dbReference type="AlphaFoldDB" id="A0A2P7SDY4"/>
<dbReference type="PROSITE" id="PS00374">
    <property type="entry name" value="MGMT"/>
    <property type="match status" value="1"/>
</dbReference>
<dbReference type="PANTHER" id="PTHR10815">
    <property type="entry name" value="METHYLATED-DNA--PROTEIN-CYSTEINE METHYLTRANSFERASE"/>
    <property type="match status" value="1"/>
</dbReference>
<dbReference type="Gene3D" id="3.30.160.70">
    <property type="entry name" value="Methylated DNA-protein cysteine methyltransferase domain"/>
    <property type="match status" value="1"/>
</dbReference>
<dbReference type="InterPro" id="IPR036388">
    <property type="entry name" value="WH-like_DNA-bd_sf"/>
</dbReference>
<keyword evidence="5 10" id="KW-0808">Transferase</keyword>
<sequence length="187" mass="19729">MSAKPTDKGHAVFETALGWIGIAWSARGITRLQLPERDRDATRARLLSRGAPAEPGEPPAPVQAAIDALTRYAAGERVDFAGVAVDLGEADDLRQALYARMRLLGYGETVTYGGLAEAVGRPGMAREVGEAMGRNPVPIIVPCHRVVAAGGRMGGFSAPGGVFTKRRLLDLERARPPSPPGQGAFAF</sequence>
<comment type="catalytic activity">
    <reaction evidence="1">
        <text>a 4-O-methyl-thymidine in DNA + L-cysteinyl-[protein] = a thymidine in DNA + S-methyl-L-cysteinyl-[protein]</text>
        <dbReference type="Rhea" id="RHEA:53428"/>
        <dbReference type="Rhea" id="RHEA-COMP:10131"/>
        <dbReference type="Rhea" id="RHEA-COMP:10132"/>
        <dbReference type="Rhea" id="RHEA-COMP:13555"/>
        <dbReference type="Rhea" id="RHEA-COMP:13556"/>
        <dbReference type="ChEBI" id="CHEBI:29950"/>
        <dbReference type="ChEBI" id="CHEBI:82612"/>
        <dbReference type="ChEBI" id="CHEBI:137386"/>
        <dbReference type="ChEBI" id="CHEBI:137387"/>
        <dbReference type="EC" id="2.1.1.63"/>
    </reaction>
</comment>
<dbReference type="EC" id="2.1.1.63" evidence="3"/>
<organism evidence="10 11">
    <name type="scientific">Kumtagia ephedrae</name>
    <dbReference type="NCBI Taxonomy" id="2116701"/>
    <lineage>
        <taxon>Bacteria</taxon>
        <taxon>Pseudomonadati</taxon>
        <taxon>Pseudomonadota</taxon>
        <taxon>Alphaproteobacteria</taxon>
        <taxon>Hyphomicrobiales</taxon>
        <taxon>Phyllobacteriaceae</taxon>
        <taxon>Kumtagia</taxon>
    </lineage>
</organism>
<evidence type="ECO:0000256" key="1">
    <source>
        <dbReference type="ARBA" id="ARBA00001286"/>
    </source>
</evidence>
<evidence type="ECO:0000313" key="10">
    <source>
        <dbReference type="EMBL" id="PSJ60521.1"/>
    </source>
</evidence>
<dbReference type="GO" id="GO:0006281">
    <property type="term" value="P:DNA repair"/>
    <property type="evidence" value="ECO:0007669"/>
    <property type="project" value="UniProtKB-KW"/>
</dbReference>
<dbReference type="SUPFAM" id="SSF53155">
    <property type="entry name" value="Methylated DNA-protein cysteine methyltransferase domain"/>
    <property type="match status" value="1"/>
</dbReference>
<dbReference type="InterPro" id="IPR036631">
    <property type="entry name" value="MGMT_N_sf"/>
</dbReference>
<comment type="similarity">
    <text evidence="2">Belongs to the MGMT family.</text>
</comment>
<keyword evidence="11" id="KW-1185">Reference proteome</keyword>
<evidence type="ECO:0000256" key="4">
    <source>
        <dbReference type="ARBA" id="ARBA00022603"/>
    </source>
</evidence>
<dbReference type="OrthoDB" id="9802228at2"/>
<dbReference type="PANTHER" id="PTHR10815:SF5">
    <property type="entry name" value="METHYLATED-DNA--PROTEIN-CYSTEINE METHYLTRANSFERASE"/>
    <property type="match status" value="1"/>
</dbReference>
<dbReference type="CDD" id="cd06445">
    <property type="entry name" value="ATase"/>
    <property type="match status" value="1"/>
</dbReference>
<evidence type="ECO:0000256" key="6">
    <source>
        <dbReference type="ARBA" id="ARBA00022763"/>
    </source>
</evidence>
<dbReference type="GO" id="GO:0003908">
    <property type="term" value="F:methylated-DNA-[protein]-cysteine S-methyltransferase activity"/>
    <property type="evidence" value="ECO:0007669"/>
    <property type="project" value="UniProtKB-EC"/>
</dbReference>
<evidence type="ECO:0000259" key="9">
    <source>
        <dbReference type="Pfam" id="PF01035"/>
    </source>
</evidence>
<name>A0A2P7SDY4_9HYPH</name>
<evidence type="ECO:0000256" key="8">
    <source>
        <dbReference type="ARBA" id="ARBA00049348"/>
    </source>
</evidence>
<dbReference type="GO" id="GO:0032259">
    <property type="term" value="P:methylation"/>
    <property type="evidence" value="ECO:0007669"/>
    <property type="project" value="UniProtKB-KW"/>
</dbReference>
<dbReference type="FunFam" id="1.10.10.10:FF:000214">
    <property type="entry name" value="Methylated-DNA--protein-cysteine methyltransferase"/>
    <property type="match status" value="1"/>
</dbReference>
<dbReference type="InterPro" id="IPR001497">
    <property type="entry name" value="MethylDNA_cys_MeTrfase_AS"/>
</dbReference>
<evidence type="ECO:0000256" key="7">
    <source>
        <dbReference type="ARBA" id="ARBA00023204"/>
    </source>
</evidence>
<evidence type="ECO:0000313" key="11">
    <source>
        <dbReference type="Proteomes" id="UP000241229"/>
    </source>
</evidence>
<dbReference type="Proteomes" id="UP000241229">
    <property type="component" value="Unassembled WGS sequence"/>
</dbReference>
<keyword evidence="4 10" id="KW-0489">Methyltransferase</keyword>
<comment type="caution">
    <text evidence="10">The sequence shown here is derived from an EMBL/GenBank/DDBJ whole genome shotgun (WGS) entry which is preliminary data.</text>
</comment>
<dbReference type="NCBIfam" id="TIGR00589">
    <property type="entry name" value="ogt"/>
    <property type="match status" value="1"/>
</dbReference>
<proteinExistence type="inferred from homology"/>
<protein>
    <recommendedName>
        <fullName evidence="3">methylated-DNA--[protein]-cysteine S-methyltransferase</fullName>
        <ecNumber evidence="3">2.1.1.63</ecNumber>
    </recommendedName>
</protein>
<dbReference type="InterPro" id="IPR036217">
    <property type="entry name" value="MethylDNA_cys_MeTrfase_DNAb"/>
</dbReference>
<evidence type="ECO:0000256" key="2">
    <source>
        <dbReference type="ARBA" id="ARBA00008711"/>
    </source>
</evidence>
<dbReference type="Gene3D" id="1.10.10.10">
    <property type="entry name" value="Winged helix-like DNA-binding domain superfamily/Winged helix DNA-binding domain"/>
    <property type="match status" value="1"/>
</dbReference>
<feature type="domain" description="Methylated-DNA-[protein]-cysteine S-methyltransferase DNA binding" evidence="9">
    <location>
        <begin position="93"/>
        <end position="173"/>
    </location>
</feature>
<dbReference type="RefSeq" id="WP_106772250.1">
    <property type="nucleotide sequence ID" value="NZ_PXYK01000009.1"/>
</dbReference>
<comment type="catalytic activity">
    <reaction evidence="8">
        <text>a 6-O-methyl-2'-deoxyguanosine in DNA + L-cysteinyl-[protein] = S-methyl-L-cysteinyl-[protein] + a 2'-deoxyguanosine in DNA</text>
        <dbReference type="Rhea" id="RHEA:24000"/>
        <dbReference type="Rhea" id="RHEA-COMP:10131"/>
        <dbReference type="Rhea" id="RHEA-COMP:10132"/>
        <dbReference type="Rhea" id="RHEA-COMP:11367"/>
        <dbReference type="Rhea" id="RHEA-COMP:11368"/>
        <dbReference type="ChEBI" id="CHEBI:29950"/>
        <dbReference type="ChEBI" id="CHEBI:82612"/>
        <dbReference type="ChEBI" id="CHEBI:85445"/>
        <dbReference type="ChEBI" id="CHEBI:85448"/>
        <dbReference type="EC" id="2.1.1.63"/>
    </reaction>
</comment>
<evidence type="ECO:0000256" key="3">
    <source>
        <dbReference type="ARBA" id="ARBA00011918"/>
    </source>
</evidence>
<dbReference type="InterPro" id="IPR014048">
    <property type="entry name" value="MethylDNA_cys_MeTrfase_DNA-bd"/>
</dbReference>
<reference evidence="10 11" key="1">
    <citation type="submission" date="2018-03" db="EMBL/GenBank/DDBJ databases">
        <title>The draft genome of Mesorhizobium sp. 6GN-30.</title>
        <authorList>
            <person name="Liu L."/>
            <person name="Li L."/>
            <person name="Wang T."/>
            <person name="Zhang X."/>
            <person name="Liang L."/>
        </authorList>
    </citation>
    <scope>NUCLEOTIDE SEQUENCE [LARGE SCALE GENOMIC DNA]</scope>
    <source>
        <strain evidence="10 11">6GN30</strain>
    </source>
</reference>
<evidence type="ECO:0000256" key="5">
    <source>
        <dbReference type="ARBA" id="ARBA00022679"/>
    </source>
</evidence>
<keyword evidence="7" id="KW-0234">DNA repair</keyword>
<dbReference type="SUPFAM" id="SSF46767">
    <property type="entry name" value="Methylated DNA-protein cysteine methyltransferase, C-terminal domain"/>
    <property type="match status" value="1"/>
</dbReference>
<dbReference type="Pfam" id="PF01035">
    <property type="entry name" value="DNA_binding_1"/>
    <property type="match status" value="1"/>
</dbReference>